<dbReference type="Proteomes" id="UP000594454">
    <property type="component" value="Chromosome 1"/>
</dbReference>
<evidence type="ECO:0000313" key="7">
    <source>
        <dbReference type="EMBL" id="CAD7078429.1"/>
    </source>
</evidence>
<organism evidence="7 8">
    <name type="scientific">Hermetia illucens</name>
    <name type="common">Black soldier fly</name>
    <dbReference type="NCBI Taxonomy" id="343691"/>
    <lineage>
        <taxon>Eukaryota</taxon>
        <taxon>Metazoa</taxon>
        <taxon>Ecdysozoa</taxon>
        <taxon>Arthropoda</taxon>
        <taxon>Hexapoda</taxon>
        <taxon>Insecta</taxon>
        <taxon>Pterygota</taxon>
        <taxon>Neoptera</taxon>
        <taxon>Endopterygota</taxon>
        <taxon>Diptera</taxon>
        <taxon>Brachycera</taxon>
        <taxon>Stratiomyomorpha</taxon>
        <taxon>Stratiomyidae</taxon>
        <taxon>Hermetiinae</taxon>
        <taxon>Hermetia</taxon>
    </lineage>
</organism>
<dbReference type="InParanoid" id="A0A7R8UD15"/>
<gene>
    <name evidence="7" type="ORF">HERILL_LOCUS1697</name>
</gene>
<name>A0A7R8UD15_HERIL</name>
<evidence type="ECO:0000256" key="3">
    <source>
        <dbReference type="ARBA" id="ARBA00022801"/>
    </source>
</evidence>
<dbReference type="Pfam" id="PF00135">
    <property type="entry name" value="COesterase"/>
    <property type="match status" value="1"/>
</dbReference>
<dbReference type="GO" id="GO:0106435">
    <property type="term" value="F:carboxylesterase activity"/>
    <property type="evidence" value="ECO:0007669"/>
    <property type="project" value="UniProtKB-EC"/>
</dbReference>
<dbReference type="InterPro" id="IPR029058">
    <property type="entry name" value="AB_hydrolase_fold"/>
</dbReference>
<dbReference type="PANTHER" id="PTHR43142:SF1">
    <property type="entry name" value="CARBOXYLIC ESTER HYDROLASE"/>
    <property type="match status" value="1"/>
</dbReference>
<dbReference type="EC" id="3.1.1.1" evidence="5"/>
<dbReference type="EMBL" id="LR899009">
    <property type="protein sequence ID" value="CAD7078429.1"/>
    <property type="molecule type" value="Genomic_DNA"/>
</dbReference>
<comment type="similarity">
    <text evidence="1">Belongs to the type-B carboxylesterase/lipase family.</text>
</comment>
<evidence type="ECO:0000256" key="2">
    <source>
        <dbReference type="ARBA" id="ARBA00022487"/>
    </source>
</evidence>
<dbReference type="Gene3D" id="3.40.50.1820">
    <property type="entry name" value="alpha/beta hydrolase"/>
    <property type="match status" value="1"/>
</dbReference>
<evidence type="ECO:0000313" key="8">
    <source>
        <dbReference type="Proteomes" id="UP000594454"/>
    </source>
</evidence>
<dbReference type="InterPro" id="IPR019819">
    <property type="entry name" value="Carboxylesterase_B_CS"/>
</dbReference>
<dbReference type="AlphaFoldDB" id="A0A7R8UD15"/>
<proteinExistence type="inferred from homology"/>
<evidence type="ECO:0000256" key="4">
    <source>
        <dbReference type="ARBA" id="ARBA00023180"/>
    </source>
</evidence>
<sequence>MSSVRNISVKVKQGTLIGQESNLPSGNPYYSFKGVPYAVPPIGELRFQSPKPLEKFPESILDCSKEGNKSFHRDPFSSDIVGSEDCLFLNVYTPKLKSDRPLPVMVWVHGGAFLMGSGDSDFYLPVYLLEEDVVVVTLNYRLGMFGFLYAPDADVPGNAGLKDQLLALKWVKENINQFNGDPNNVTLFGQSAGSASIHLHLLSQNSKKYFHKVICQSGTSNMEWVMQNIPRYKTRRLAQLMGFESESEADIVKFLRETNETIDIFKHLIATLTPDERRRGLPMPFKPVVEAESSDAIVTKPPLEAAKEPNAIDIPVMMGYTSEEGITMLVNACRKLDELDQDLARMIPRSVDLDPNDPLCLVVADEMRKFYFNGEKVTMKKVKELCNLMTDYHFGIGIHAAAEIHARYQHKSPLYFYRFSYSGKLNLFKKWFNFTQLKGACHGDELFYLFKTGFEDAIPEEESADFKMIKNMCRMWANFAKYGNPTPDSDSKLPCKWTPVKPTTNGEQFVLDYLEIDHTIKMDKNPDDERIQFWREVYRKYNKHFLQPKL</sequence>
<dbReference type="OMA" id="NMEWVFQ"/>
<dbReference type="OrthoDB" id="19653at2759"/>
<keyword evidence="8" id="KW-1185">Reference proteome</keyword>
<evidence type="ECO:0000259" key="6">
    <source>
        <dbReference type="Pfam" id="PF00135"/>
    </source>
</evidence>
<dbReference type="SUPFAM" id="SSF53474">
    <property type="entry name" value="alpha/beta-Hydrolases"/>
    <property type="match status" value="1"/>
</dbReference>
<dbReference type="FunFam" id="3.40.50.1820:FF:000092">
    <property type="entry name" value="Carboxylic ester hydrolase"/>
    <property type="match status" value="1"/>
</dbReference>
<feature type="domain" description="Carboxylesterase type B" evidence="6">
    <location>
        <begin position="8"/>
        <end position="534"/>
    </location>
</feature>
<keyword evidence="2" id="KW-0719">Serine esterase</keyword>
<dbReference type="InterPro" id="IPR002018">
    <property type="entry name" value="CarbesteraseB"/>
</dbReference>
<accession>A0A7R8UD15</accession>
<evidence type="ECO:0000256" key="1">
    <source>
        <dbReference type="ARBA" id="ARBA00005964"/>
    </source>
</evidence>
<dbReference type="PROSITE" id="PS00941">
    <property type="entry name" value="CARBOXYLESTERASE_B_2"/>
    <property type="match status" value="1"/>
</dbReference>
<evidence type="ECO:0000256" key="5">
    <source>
        <dbReference type="ARBA" id="ARBA00039155"/>
    </source>
</evidence>
<keyword evidence="3" id="KW-0378">Hydrolase</keyword>
<reference evidence="7 8" key="1">
    <citation type="submission" date="2020-11" db="EMBL/GenBank/DDBJ databases">
        <authorList>
            <person name="Wallbank WR R."/>
            <person name="Pardo Diaz C."/>
            <person name="Kozak K."/>
            <person name="Martin S."/>
            <person name="Jiggins C."/>
            <person name="Moest M."/>
            <person name="Warren A I."/>
            <person name="Generalovic N T."/>
            <person name="Byers J.R.P. K."/>
            <person name="Montejo-Kovacevich G."/>
            <person name="Yen C E."/>
        </authorList>
    </citation>
    <scope>NUCLEOTIDE SEQUENCE [LARGE SCALE GENOMIC DNA]</scope>
</reference>
<protein>
    <recommendedName>
        <fullName evidence="5">carboxylesterase</fullName>
        <ecNumber evidence="5">3.1.1.1</ecNumber>
    </recommendedName>
</protein>
<dbReference type="PANTHER" id="PTHR43142">
    <property type="entry name" value="CARBOXYLIC ESTER HYDROLASE"/>
    <property type="match status" value="1"/>
</dbReference>
<keyword evidence="4" id="KW-0325">Glycoprotein</keyword>
<dbReference type="FunCoup" id="A0A7R8UD15">
    <property type="interactions" value="4"/>
</dbReference>